<reference evidence="1" key="2">
    <citation type="submission" date="2021-04" db="EMBL/GenBank/DDBJ databases">
        <authorList>
            <person name="Gilroy R."/>
        </authorList>
    </citation>
    <scope>NUCLEOTIDE SEQUENCE</scope>
    <source>
        <strain evidence="1">ChiGjej6B6-1540</strain>
    </source>
</reference>
<evidence type="ECO:0008006" key="3">
    <source>
        <dbReference type="Google" id="ProtNLM"/>
    </source>
</evidence>
<dbReference type="Proteomes" id="UP000824192">
    <property type="component" value="Unassembled WGS sequence"/>
</dbReference>
<evidence type="ECO:0000313" key="1">
    <source>
        <dbReference type="EMBL" id="HIW93886.1"/>
    </source>
</evidence>
<accession>A0A9D1UP72</accession>
<reference evidence="1" key="1">
    <citation type="journal article" date="2021" name="PeerJ">
        <title>Extensive microbial diversity within the chicken gut microbiome revealed by metagenomics and culture.</title>
        <authorList>
            <person name="Gilroy R."/>
            <person name="Ravi A."/>
            <person name="Getino M."/>
            <person name="Pursley I."/>
            <person name="Horton D.L."/>
            <person name="Alikhan N.F."/>
            <person name="Baker D."/>
            <person name="Gharbi K."/>
            <person name="Hall N."/>
            <person name="Watson M."/>
            <person name="Adriaenssens E.M."/>
            <person name="Foster-Nyarko E."/>
            <person name="Jarju S."/>
            <person name="Secka A."/>
            <person name="Antonio M."/>
            <person name="Oren A."/>
            <person name="Chaudhuri R.R."/>
            <person name="La Ragione R."/>
            <person name="Hildebrand F."/>
            <person name="Pallen M.J."/>
        </authorList>
    </citation>
    <scope>NUCLEOTIDE SEQUENCE</scope>
    <source>
        <strain evidence="1">ChiGjej6B6-1540</strain>
    </source>
</reference>
<evidence type="ECO:0000313" key="2">
    <source>
        <dbReference type="Proteomes" id="UP000824192"/>
    </source>
</evidence>
<comment type="caution">
    <text evidence="1">The sequence shown here is derived from an EMBL/GenBank/DDBJ whole genome shotgun (WGS) entry which is preliminary data.</text>
</comment>
<dbReference type="EMBL" id="DXGA01000105">
    <property type="protein sequence ID" value="HIW93886.1"/>
    <property type="molecule type" value="Genomic_DNA"/>
</dbReference>
<dbReference type="AlphaFoldDB" id="A0A9D1UP72"/>
<organism evidence="1 2">
    <name type="scientific">Candidatus Flavonifractor merdipullorum</name>
    <dbReference type="NCBI Taxonomy" id="2838590"/>
    <lineage>
        <taxon>Bacteria</taxon>
        <taxon>Bacillati</taxon>
        <taxon>Bacillota</taxon>
        <taxon>Clostridia</taxon>
        <taxon>Eubacteriales</taxon>
        <taxon>Oscillospiraceae</taxon>
        <taxon>Flavonifractor</taxon>
    </lineage>
</organism>
<proteinExistence type="predicted"/>
<name>A0A9D1UP72_9FIRM</name>
<protein>
    <recommendedName>
        <fullName evidence="3">Flavodoxin domain-containing protein</fullName>
    </recommendedName>
</protein>
<gene>
    <name evidence="1" type="ORF">H9868_05015</name>
</gene>
<sequence length="167" mass="19030">MQHRPTAILYTSHTGFTARYASMLARMSRIPAYDTNDIREHLPKGTAVIYLGWVCAGKIKGLGRARRQYDVRAVCAVGMAPEEGETMAHIRKENRLEEMPFFYLRGGYDHQKVKGIYRLMMNAMGKSMEKKAAQDARARLLLETMKKGANWVAPEALAPVEQWLNRQ</sequence>